<evidence type="ECO:0000313" key="2">
    <source>
        <dbReference type="Proteomes" id="UP001469553"/>
    </source>
</evidence>
<dbReference type="Proteomes" id="UP001469553">
    <property type="component" value="Unassembled WGS sequence"/>
</dbReference>
<gene>
    <name evidence="1" type="ORF">AMECASPLE_007146</name>
</gene>
<comment type="caution">
    <text evidence="1">The sequence shown here is derived from an EMBL/GenBank/DDBJ whole genome shotgun (WGS) entry which is preliminary data.</text>
</comment>
<proteinExistence type="predicted"/>
<name>A0ABV0YAV0_9TELE</name>
<sequence length="73" mass="7640">MSLPYFTFSSPAALRSTCGNVKPLLTCLPTLQQRMIIGSAAAYGSQKENVSPVNLCATPANPDPSVSSRLPGD</sequence>
<evidence type="ECO:0000313" key="1">
    <source>
        <dbReference type="EMBL" id="MEQ2290846.1"/>
    </source>
</evidence>
<keyword evidence="2" id="KW-1185">Reference proteome</keyword>
<dbReference type="EMBL" id="JAHRIP010028573">
    <property type="protein sequence ID" value="MEQ2290846.1"/>
    <property type="molecule type" value="Genomic_DNA"/>
</dbReference>
<protein>
    <submittedName>
        <fullName evidence="1">Uncharacterized protein</fullName>
    </submittedName>
</protein>
<organism evidence="1 2">
    <name type="scientific">Ameca splendens</name>
    <dbReference type="NCBI Taxonomy" id="208324"/>
    <lineage>
        <taxon>Eukaryota</taxon>
        <taxon>Metazoa</taxon>
        <taxon>Chordata</taxon>
        <taxon>Craniata</taxon>
        <taxon>Vertebrata</taxon>
        <taxon>Euteleostomi</taxon>
        <taxon>Actinopterygii</taxon>
        <taxon>Neopterygii</taxon>
        <taxon>Teleostei</taxon>
        <taxon>Neoteleostei</taxon>
        <taxon>Acanthomorphata</taxon>
        <taxon>Ovalentaria</taxon>
        <taxon>Atherinomorphae</taxon>
        <taxon>Cyprinodontiformes</taxon>
        <taxon>Goodeidae</taxon>
        <taxon>Ameca</taxon>
    </lineage>
</organism>
<accession>A0ABV0YAV0</accession>
<reference evidence="1 2" key="1">
    <citation type="submission" date="2021-06" db="EMBL/GenBank/DDBJ databases">
        <authorList>
            <person name="Palmer J.M."/>
        </authorList>
    </citation>
    <scope>NUCLEOTIDE SEQUENCE [LARGE SCALE GENOMIC DNA]</scope>
    <source>
        <strain evidence="1 2">AS_MEX2019</strain>
        <tissue evidence="1">Muscle</tissue>
    </source>
</reference>